<dbReference type="RefSeq" id="WP_077291092.1">
    <property type="nucleotide sequence ID" value="NZ_CP019630.1"/>
</dbReference>
<feature type="transmembrane region" description="Helical" evidence="8">
    <location>
        <begin position="164"/>
        <end position="183"/>
    </location>
</feature>
<name>A0ABM6I0L7_9HYPH</name>
<keyword evidence="4 8" id="KW-1003">Cell membrane</keyword>
<feature type="transmembrane region" description="Helical" evidence="8">
    <location>
        <begin position="42"/>
        <end position="59"/>
    </location>
</feature>
<evidence type="ECO:0000256" key="7">
    <source>
        <dbReference type="ARBA" id="ARBA00023136"/>
    </source>
</evidence>
<comment type="similarity">
    <text evidence="2 8">Belongs to the 4-toluene sulfonate uptake permease (TSUP) (TC 2.A.102) family.</text>
</comment>
<keyword evidence="6 8" id="KW-1133">Transmembrane helix</keyword>
<dbReference type="EMBL" id="CP019630">
    <property type="protein sequence ID" value="AQQ03868.1"/>
    <property type="molecule type" value="Genomic_DNA"/>
</dbReference>
<feature type="transmembrane region" description="Helical" evidence="8">
    <location>
        <begin position="65"/>
        <end position="88"/>
    </location>
</feature>
<dbReference type="Proteomes" id="UP000188174">
    <property type="component" value="Chromosome"/>
</dbReference>
<evidence type="ECO:0000256" key="6">
    <source>
        <dbReference type="ARBA" id="ARBA00022989"/>
    </source>
</evidence>
<accession>A0ABM6I0L7</accession>
<feature type="transmembrane region" description="Helical" evidence="8">
    <location>
        <begin position="225"/>
        <end position="245"/>
    </location>
</feature>
<evidence type="ECO:0000256" key="2">
    <source>
        <dbReference type="ARBA" id="ARBA00009142"/>
    </source>
</evidence>
<evidence type="ECO:0000256" key="3">
    <source>
        <dbReference type="ARBA" id="ARBA00022448"/>
    </source>
</evidence>
<evidence type="ECO:0000256" key="4">
    <source>
        <dbReference type="ARBA" id="ARBA00022475"/>
    </source>
</evidence>
<dbReference type="PANTHER" id="PTHR30269">
    <property type="entry name" value="TRANSMEMBRANE PROTEIN YFCA"/>
    <property type="match status" value="1"/>
</dbReference>
<proteinExistence type="inferred from homology"/>
<dbReference type="Pfam" id="PF01925">
    <property type="entry name" value="TauE"/>
    <property type="match status" value="1"/>
</dbReference>
<dbReference type="InterPro" id="IPR002781">
    <property type="entry name" value="TM_pro_TauE-like"/>
</dbReference>
<reference evidence="9 10" key="1">
    <citation type="submission" date="2017-02" db="EMBL/GenBank/DDBJ databases">
        <authorList>
            <person name="Jeong S."/>
        </authorList>
    </citation>
    <scope>NUCLEOTIDE SEQUENCE [LARGE SCALE GENOMIC DNA]</scope>
    <source>
        <strain evidence="9 10">RMAR6-6</strain>
    </source>
</reference>
<sequence length="246" mass="26095">MAAFVIIVAGAFFAALLRRLTGFGFAMIAAPVLSLGLPPQSMVVTVLLLQIFLGIPAAIEFHKLVNWSVLGILLAGGVAGAPLGTLLLRVAPEPIMLMLIGLLICGSAVLQQFRQAKTTNASRSGYLVVGVLSAMLGSAFALPGPPLAIYFAKCADISLEQQRAMLINTFTLVALLAFIPAYFTDLVTWEITLRAVALIPVLFLGGYVGERIYRRLPQTSVQKLGLFVIFMAGSICFVRGISALAA</sequence>
<keyword evidence="10" id="KW-1185">Reference proteome</keyword>
<evidence type="ECO:0000313" key="10">
    <source>
        <dbReference type="Proteomes" id="UP000188174"/>
    </source>
</evidence>
<keyword evidence="5 8" id="KW-0812">Transmembrane</keyword>
<evidence type="ECO:0000256" key="5">
    <source>
        <dbReference type="ARBA" id="ARBA00022692"/>
    </source>
</evidence>
<comment type="subcellular location">
    <subcellularLocation>
        <location evidence="1 8">Cell membrane</location>
        <topology evidence="1 8">Multi-pass membrane protein</topology>
    </subcellularLocation>
</comment>
<protein>
    <recommendedName>
        <fullName evidence="8">Probable membrane transporter protein</fullName>
    </recommendedName>
</protein>
<evidence type="ECO:0000256" key="1">
    <source>
        <dbReference type="ARBA" id="ARBA00004651"/>
    </source>
</evidence>
<evidence type="ECO:0000256" key="8">
    <source>
        <dbReference type="RuleBase" id="RU363041"/>
    </source>
</evidence>
<feature type="transmembrane region" description="Helical" evidence="8">
    <location>
        <begin position="6"/>
        <end position="30"/>
    </location>
</feature>
<dbReference type="PANTHER" id="PTHR30269:SF37">
    <property type="entry name" value="MEMBRANE TRANSPORTER PROTEIN"/>
    <property type="match status" value="1"/>
</dbReference>
<dbReference type="InterPro" id="IPR052017">
    <property type="entry name" value="TSUP"/>
</dbReference>
<organism evidence="9 10">
    <name type="scientific">Roseibium algicola</name>
    <dbReference type="NCBI Taxonomy" id="2857014"/>
    <lineage>
        <taxon>Bacteria</taxon>
        <taxon>Pseudomonadati</taxon>
        <taxon>Pseudomonadota</taxon>
        <taxon>Alphaproteobacteria</taxon>
        <taxon>Hyphomicrobiales</taxon>
        <taxon>Stappiaceae</taxon>
        <taxon>Roseibium</taxon>
    </lineage>
</organism>
<gene>
    <name evidence="9" type="ORF">B0E33_09930</name>
</gene>
<feature type="transmembrane region" description="Helical" evidence="8">
    <location>
        <begin position="125"/>
        <end position="152"/>
    </location>
</feature>
<feature type="transmembrane region" description="Helical" evidence="8">
    <location>
        <begin position="95"/>
        <end position="113"/>
    </location>
</feature>
<keyword evidence="7 8" id="KW-0472">Membrane</keyword>
<feature type="transmembrane region" description="Helical" evidence="8">
    <location>
        <begin position="195"/>
        <end position="213"/>
    </location>
</feature>
<keyword evidence="3" id="KW-0813">Transport</keyword>
<evidence type="ECO:0000313" key="9">
    <source>
        <dbReference type="EMBL" id="AQQ03868.1"/>
    </source>
</evidence>